<sequence>MICLIDNYDSFTYNVVAYLHQLGHPPVVYKNDQITIEALEQLPIDAFILSPGPGTPQDSGITLELIRQFAGRIPILGICLGHECIAEVYGASIVHAERVMHGKTSLIDHDGMGVFSGVPNPIKVARYHSLIVDDATLPDCLAVSASYTTAHGKREIMGIRHKLYDVEGVQFHPESILTDYGHLMLANFLRRCFCAR</sequence>
<name>A0AB35C0F9_9GAMM</name>
<evidence type="ECO:0000313" key="4">
    <source>
        <dbReference type="Proteomes" id="UP000680020"/>
    </source>
</evidence>
<dbReference type="CDD" id="cd01743">
    <property type="entry name" value="GATase1_Anthranilate_Synthase"/>
    <property type="match status" value="1"/>
</dbReference>
<dbReference type="InterPro" id="IPR029062">
    <property type="entry name" value="Class_I_gatase-like"/>
</dbReference>
<dbReference type="Proteomes" id="UP000680020">
    <property type="component" value="Unassembled WGS sequence"/>
</dbReference>
<dbReference type="PRINTS" id="PR00097">
    <property type="entry name" value="ANTSNTHASEII"/>
</dbReference>
<dbReference type="NCBIfam" id="TIGR00566">
    <property type="entry name" value="trpG_papA"/>
    <property type="match status" value="1"/>
</dbReference>
<evidence type="ECO:0000313" key="3">
    <source>
        <dbReference type="EMBL" id="MBS7825226.1"/>
    </source>
</evidence>
<proteinExistence type="predicted"/>
<protein>
    <submittedName>
        <fullName evidence="3">Aminodeoxychorismate/anthranilate synthase component II</fullName>
    </submittedName>
</protein>
<dbReference type="AlphaFoldDB" id="A0AB35C0F9"/>
<dbReference type="PANTHER" id="PTHR43418:SF4">
    <property type="entry name" value="MULTIFUNCTIONAL TRYPTOPHAN BIOSYNTHESIS PROTEIN"/>
    <property type="match status" value="1"/>
</dbReference>
<dbReference type="RefSeq" id="WP_213404224.1">
    <property type="nucleotide sequence ID" value="NZ_JAGIBT010000009.1"/>
</dbReference>
<dbReference type="SUPFAM" id="SSF52317">
    <property type="entry name" value="Class I glutamine amidotransferase-like"/>
    <property type="match status" value="1"/>
</dbReference>
<reference evidence="3" key="1">
    <citation type="submission" date="2021-03" db="EMBL/GenBank/DDBJ databases">
        <title>Identification and antibiotic profiling of Wohlfahrtiimonas chitiniclastica, an underestimated human pathogen.</title>
        <authorList>
            <person name="Kopf A."/>
            <person name="Bunk B."/>
            <person name="Coldewey S."/>
            <person name="Gunzer F."/>
            <person name="Riedel T."/>
            <person name="Schroettner P."/>
        </authorList>
    </citation>
    <scope>NUCLEOTIDE SEQUENCE</scope>
    <source>
        <strain evidence="3">DSM 100917</strain>
    </source>
</reference>
<dbReference type="InterPro" id="IPR050472">
    <property type="entry name" value="Anth_synth/Amidotransfase"/>
</dbReference>
<dbReference type="GO" id="GO:0005829">
    <property type="term" value="C:cytosol"/>
    <property type="evidence" value="ECO:0007669"/>
    <property type="project" value="TreeGrafter"/>
</dbReference>
<comment type="caution">
    <text evidence="3">The sequence shown here is derived from an EMBL/GenBank/DDBJ whole genome shotgun (WGS) entry which is preliminary data.</text>
</comment>
<evidence type="ECO:0000256" key="1">
    <source>
        <dbReference type="ARBA" id="ARBA00022962"/>
    </source>
</evidence>
<keyword evidence="1" id="KW-0315">Glutamine amidotransferase</keyword>
<accession>A0AB35C0F9</accession>
<evidence type="ECO:0000259" key="2">
    <source>
        <dbReference type="Pfam" id="PF00117"/>
    </source>
</evidence>
<organism evidence="3 4">
    <name type="scientific">Wohlfahrtiimonas chitiniclastica</name>
    <dbReference type="NCBI Taxonomy" id="400946"/>
    <lineage>
        <taxon>Bacteria</taxon>
        <taxon>Pseudomonadati</taxon>
        <taxon>Pseudomonadota</taxon>
        <taxon>Gammaproteobacteria</taxon>
        <taxon>Cardiobacteriales</taxon>
        <taxon>Ignatzschineriaceae</taxon>
        <taxon>Wohlfahrtiimonas</taxon>
    </lineage>
</organism>
<dbReference type="Gene3D" id="3.40.50.880">
    <property type="match status" value="1"/>
</dbReference>
<dbReference type="EMBL" id="JAGIBU010000008">
    <property type="protein sequence ID" value="MBS7825226.1"/>
    <property type="molecule type" value="Genomic_DNA"/>
</dbReference>
<dbReference type="InterPro" id="IPR006221">
    <property type="entry name" value="TrpG/PapA_dom"/>
</dbReference>
<dbReference type="PANTHER" id="PTHR43418">
    <property type="entry name" value="MULTIFUNCTIONAL TRYPTOPHAN BIOSYNTHESIS PROTEIN-RELATED"/>
    <property type="match status" value="1"/>
</dbReference>
<feature type="domain" description="Glutamine amidotransferase" evidence="2">
    <location>
        <begin position="4"/>
        <end position="191"/>
    </location>
</feature>
<dbReference type="Pfam" id="PF00117">
    <property type="entry name" value="GATase"/>
    <property type="match status" value="1"/>
</dbReference>
<dbReference type="GO" id="GO:0000162">
    <property type="term" value="P:L-tryptophan biosynthetic process"/>
    <property type="evidence" value="ECO:0007669"/>
    <property type="project" value="TreeGrafter"/>
</dbReference>
<dbReference type="InterPro" id="IPR017926">
    <property type="entry name" value="GATASE"/>
</dbReference>
<dbReference type="PRINTS" id="PR00099">
    <property type="entry name" value="CPSGATASE"/>
</dbReference>
<dbReference type="GO" id="GO:0004049">
    <property type="term" value="F:anthranilate synthase activity"/>
    <property type="evidence" value="ECO:0007669"/>
    <property type="project" value="TreeGrafter"/>
</dbReference>
<dbReference type="PROSITE" id="PS51273">
    <property type="entry name" value="GATASE_TYPE_1"/>
    <property type="match status" value="1"/>
</dbReference>
<dbReference type="FunFam" id="3.40.50.880:FF:000003">
    <property type="entry name" value="Anthranilate synthase component II"/>
    <property type="match status" value="1"/>
</dbReference>
<gene>
    <name evidence="3" type="ORF">J7561_08420</name>
</gene>
<dbReference type="PRINTS" id="PR00096">
    <property type="entry name" value="GATASE"/>
</dbReference>